<accession>A0ABU0M6V2</accession>
<proteinExistence type="predicted"/>
<dbReference type="InterPro" id="IPR013785">
    <property type="entry name" value="Aldolase_TIM"/>
</dbReference>
<dbReference type="EMBL" id="JAUSWJ010000001">
    <property type="protein sequence ID" value="MDQ0516697.1"/>
    <property type="molecule type" value="Genomic_DNA"/>
</dbReference>
<evidence type="ECO:0000256" key="4">
    <source>
        <dbReference type="ARBA" id="ARBA00022857"/>
    </source>
</evidence>
<dbReference type="Gene3D" id="3.20.20.70">
    <property type="entry name" value="Aldolase class I"/>
    <property type="match status" value="1"/>
</dbReference>
<keyword evidence="3" id="KW-0288">FMN</keyword>
<protein>
    <submittedName>
        <fullName evidence="7">2,4-dienoyl-CoA reductase-like NADH-dependent reductase (Old Yellow Enzyme family)</fullName>
    </submittedName>
</protein>
<keyword evidence="2" id="KW-0285">Flavoprotein</keyword>
<dbReference type="InterPro" id="IPR001155">
    <property type="entry name" value="OxRdtase_FMN_N"/>
</dbReference>
<name>A0ABU0M6V2_9HYPH</name>
<dbReference type="RefSeq" id="WP_266279271.1">
    <property type="nucleotide sequence ID" value="NZ_JAPKNF010000001.1"/>
</dbReference>
<gene>
    <name evidence="7" type="ORF">QO015_002310</name>
</gene>
<evidence type="ECO:0000256" key="1">
    <source>
        <dbReference type="ARBA" id="ARBA00001917"/>
    </source>
</evidence>
<sequence>MAPALFTPLALGSHTLANRIAVAPMCMYSADDGSATDWHLHHWTSLGISGAAMVTIEATGVERRGRISHGCLGLYSDANEAAAERALTAARRFAPETTLFGIQLGHAGRKASTERPFEGGGPLRPGDDPWHVVGPSAIAFADGYPVPEALDEAGIERTIGAFVQAAQRAARAGFDFVELHGAHGYLLHQFLSPLSNKRTDRWGGSLENRMRLIVTIAKAVRAALPDHVFVGARLSATEWVEGGFGIDEAVEVARALKAAGVVYICASSGGNVHNARIPAGPLYQTHLAEAIQHGAGIPTRAVGLITTPAEAEAIVAGGRADMVALGRAILADPRWPWRAAAELGASLKLVPQYDRSLPTMRHWAAARVADPAKSAA</sequence>
<keyword evidence="5" id="KW-0560">Oxidoreductase</keyword>
<evidence type="ECO:0000256" key="2">
    <source>
        <dbReference type="ARBA" id="ARBA00022630"/>
    </source>
</evidence>
<dbReference type="CDD" id="cd02932">
    <property type="entry name" value="OYE_YqiM_FMN"/>
    <property type="match status" value="1"/>
</dbReference>
<dbReference type="PANTHER" id="PTHR43303:SF4">
    <property type="entry name" value="NADPH DEHYDROGENASE C23G7.10C-RELATED"/>
    <property type="match status" value="1"/>
</dbReference>
<evidence type="ECO:0000256" key="3">
    <source>
        <dbReference type="ARBA" id="ARBA00022643"/>
    </source>
</evidence>
<evidence type="ECO:0000256" key="5">
    <source>
        <dbReference type="ARBA" id="ARBA00023002"/>
    </source>
</evidence>
<comment type="caution">
    <text evidence="7">The sequence shown here is derived from an EMBL/GenBank/DDBJ whole genome shotgun (WGS) entry which is preliminary data.</text>
</comment>
<keyword evidence="4" id="KW-0521">NADP</keyword>
<reference evidence="7 8" key="1">
    <citation type="submission" date="2023-07" db="EMBL/GenBank/DDBJ databases">
        <title>Genomic Encyclopedia of Type Strains, Phase IV (KMG-IV): sequencing the most valuable type-strain genomes for metagenomic binning, comparative biology and taxonomic classification.</title>
        <authorList>
            <person name="Goeker M."/>
        </authorList>
    </citation>
    <scope>NUCLEOTIDE SEQUENCE [LARGE SCALE GENOMIC DNA]</scope>
    <source>
        <strain evidence="7 8">B1-1</strain>
    </source>
</reference>
<dbReference type="Proteomes" id="UP001223743">
    <property type="component" value="Unassembled WGS sequence"/>
</dbReference>
<evidence type="ECO:0000313" key="7">
    <source>
        <dbReference type="EMBL" id="MDQ0516697.1"/>
    </source>
</evidence>
<comment type="cofactor">
    <cofactor evidence="1">
        <name>FMN</name>
        <dbReference type="ChEBI" id="CHEBI:58210"/>
    </cofactor>
</comment>
<evidence type="ECO:0000313" key="8">
    <source>
        <dbReference type="Proteomes" id="UP001223743"/>
    </source>
</evidence>
<evidence type="ECO:0000259" key="6">
    <source>
        <dbReference type="Pfam" id="PF00724"/>
    </source>
</evidence>
<dbReference type="InterPro" id="IPR044152">
    <property type="entry name" value="YqjM-like"/>
</dbReference>
<keyword evidence="8" id="KW-1185">Reference proteome</keyword>
<dbReference type="SUPFAM" id="SSF51395">
    <property type="entry name" value="FMN-linked oxidoreductases"/>
    <property type="match status" value="1"/>
</dbReference>
<dbReference type="Pfam" id="PF00724">
    <property type="entry name" value="Oxidored_FMN"/>
    <property type="match status" value="1"/>
</dbReference>
<organism evidence="7 8">
    <name type="scientific">Kaistia geumhonensis</name>
    <dbReference type="NCBI Taxonomy" id="410839"/>
    <lineage>
        <taxon>Bacteria</taxon>
        <taxon>Pseudomonadati</taxon>
        <taxon>Pseudomonadota</taxon>
        <taxon>Alphaproteobacteria</taxon>
        <taxon>Hyphomicrobiales</taxon>
        <taxon>Kaistiaceae</taxon>
        <taxon>Kaistia</taxon>
    </lineage>
</organism>
<dbReference type="PANTHER" id="PTHR43303">
    <property type="entry name" value="NADPH DEHYDROGENASE C23G7.10C-RELATED"/>
    <property type="match status" value="1"/>
</dbReference>
<feature type="domain" description="NADH:flavin oxidoreductase/NADH oxidase N-terminal" evidence="6">
    <location>
        <begin position="5"/>
        <end position="342"/>
    </location>
</feature>